<evidence type="ECO:0000256" key="3">
    <source>
        <dbReference type="ARBA" id="ARBA00022741"/>
    </source>
</evidence>
<evidence type="ECO:0000256" key="5">
    <source>
        <dbReference type="ARBA" id="ARBA00022840"/>
    </source>
</evidence>
<dbReference type="CDD" id="cd00464">
    <property type="entry name" value="SK"/>
    <property type="match status" value="1"/>
</dbReference>
<dbReference type="PANTHER" id="PTHR21087">
    <property type="entry name" value="SHIKIMATE KINASE"/>
    <property type="match status" value="1"/>
</dbReference>
<evidence type="ECO:0000256" key="7">
    <source>
        <dbReference type="SAM" id="MobiDB-lite"/>
    </source>
</evidence>
<evidence type="ECO:0000256" key="2">
    <source>
        <dbReference type="ARBA" id="ARBA00022679"/>
    </source>
</evidence>
<keyword evidence="6" id="KW-0057">Aromatic amino acid biosynthesis</keyword>
<sequence>MIIFLIGFMGSGKSTTGKQLAKRLGYTFVDTDNLIVERLGMSVNEIFDRLGEKTFRKNETRLLNELILKNNLVVSTGGGLPCYGNNMDAATAFLPAWDFPGFPDETVFSTEEDFICFPELSALFPEEDLVDFTEVSVLFPGEDLVDFTGVSELFPDEDLVDFTEVSVLFPGEDLVDFTGVSALFWGADVAASPGFSPTRDSPDPASDSNPSIGKISFTTSTW</sequence>
<dbReference type="PRINTS" id="PR01100">
    <property type="entry name" value="SHIKIMTKNASE"/>
</dbReference>
<keyword evidence="4" id="KW-0418">Kinase</keyword>
<dbReference type="AlphaFoldDB" id="X1BFH2"/>
<gene>
    <name evidence="8" type="ORF">S01H4_21827</name>
</gene>
<protein>
    <recommendedName>
        <fullName evidence="9">Shikimate kinase</fullName>
    </recommendedName>
</protein>
<dbReference type="PANTHER" id="PTHR21087:SF16">
    <property type="entry name" value="SHIKIMATE KINASE 1, CHLOROPLASTIC"/>
    <property type="match status" value="1"/>
</dbReference>
<keyword evidence="1" id="KW-0028">Amino-acid biosynthesis</keyword>
<dbReference type="EMBL" id="BART01009934">
    <property type="protein sequence ID" value="GAG82863.1"/>
    <property type="molecule type" value="Genomic_DNA"/>
</dbReference>
<dbReference type="GO" id="GO:0005524">
    <property type="term" value="F:ATP binding"/>
    <property type="evidence" value="ECO:0007669"/>
    <property type="project" value="UniProtKB-KW"/>
</dbReference>
<dbReference type="GO" id="GO:0008652">
    <property type="term" value="P:amino acid biosynthetic process"/>
    <property type="evidence" value="ECO:0007669"/>
    <property type="project" value="UniProtKB-KW"/>
</dbReference>
<keyword evidence="3" id="KW-0547">Nucleotide-binding</keyword>
<dbReference type="InterPro" id="IPR027417">
    <property type="entry name" value="P-loop_NTPase"/>
</dbReference>
<dbReference type="SUPFAM" id="SSF52540">
    <property type="entry name" value="P-loop containing nucleoside triphosphate hydrolases"/>
    <property type="match status" value="1"/>
</dbReference>
<feature type="region of interest" description="Disordered" evidence="7">
    <location>
        <begin position="195"/>
        <end position="222"/>
    </location>
</feature>
<dbReference type="InterPro" id="IPR031322">
    <property type="entry name" value="Shikimate/glucono_kinase"/>
</dbReference>
<dbReference type="Gene3D" id="3.40.50.300">
    <property type="entry name" value="P-loop containing nucleotide triphosphate hydrolases"/>
    <property type="match status" value="1"/>
</dbReference>
<dbReference type="InterPro" id="IPR000623">
    <property type="entry name" value="Shikimate_kinase/TSH1"/>
</dbReference>
<organism evidence="8">
    <name type="scientific">marine sediment metagenome</name>
    <dbReference type="NCBI Taxonomy" id="412755"/>
    <lineage>
        <taxon>unclassified sequences</taxon>
        <taxon>metagenomes</taxon>
        <taxon>ecological metagenomes</taxon>
    </lineage>
</organism>
<name>X1BFH2_9ZZZZ</name>
<evidence type="ECO:0000313" key="8">
    <source>
        <dbReference type="EMBL" id="GAG82863.1"/>
    </source>
</evidence>
<comment type="caution">
    <text evidence="8">The sequence shown here is derived from an EMBL/GenBank/DDBJ whole genome shotgun (WGS) entry which is preliminary data.</text>
</comment>
<proteinExistence type="inferred from homology"/>
<keyword evidence="2" id="KW-0808">Transferase</keyword>
<keyword evidence="5" id="KW-0067">ATP-binding</keyword>
<accession>X1BFH2</accession>
<dbReference type="GO" id="GO:0009073">
    <property type="term" value="P:aromatic amino acid family biosynthetic process"/>
    <property type="evidence" value="ECO:0007669"/>
    <property type="project" value="UniProtKB-KW"/>
</dbReference>
<dbReference type="GO" id="GO:0005829">
    <property type="term" value="C:cytosol"/>
    <property type="evidence" value="ECO:0007669"/>
    <property type="project" value="TreeGrafter"/>
</dbReference>
<evidence type="ECO:0000256" key="1">
    <source>
        <dbReference type="ARBA" id="ARBA00022605"/>
    </source>
</evidence>
<reference evidence="8" key="1">
    <citation type="journal article" date="2014" name="Front. Microbiol.">
        <title>High frequency of phylogenetically diverse reductive dehalogenase-homologous genes in deep subseafloor sedimentary metagenomes.</title>
        <authorList>
            <person name="Kawai M."/>
            <person name="Futagami T."/>
            <person name="Toyoda A."/>
            <person name="Takaki Y."/>
            <person name="Nishi S."/>
            <person name="Hori S."/>
            <person name="Arai W."/>
            <person name="Tsubouchi T."/>
            <person name="Morono Y."/>
            <person name="Uchiyama I."/>
            <person name="Ito T."/>
            <person name="Fujiyama A."/>
            <person name="Inagaki F."/>
            <person name="Takami H."/>
        </authorList>
    </citation>
    <scope>NUCLEOTIDE SEQUENCE</scope>
    <source>
        <strain evidence="8">Expedition CK06-06</strain>
    </source>
</reference>
<dbReference type="HAMAP" id="MF_00109">
    <property type="entry name" value="Shikimate_kinase"/>
    <property type="match status" value="1"/>
</dbReference>
<dbReference type="Pfam" id="PF01202">
    <property type="entry name" value="SKI"/>
    <property type="match status" value="1"/>
</dbReference>
<evidence type="ECO:0000256" key="4">
    <source>
        <dbReference type="ARBA" id="ARBA00022777"/>
    </source>
</evidence>
<dbReference type="GO" id="GO:0004765">
    <property type="term" value="F:shikimate kinase activity"/>
    <property type="evidence" value="ECO:0007669"/>
    <property type="project" value="TreeGrafter"/>
</dbReference>
<evidence type="ECO:0000256" key="6">
    <source>
        <dbReference type="ARBA" id="ARBA00023141"/>
    </source>
</evidence>
<evidence type="ECO:0008006" key="9">
    <source>
        <dbReference type="Google" id="ProtNLM"/>
    </source>
</evidence>